<dbReference type="SUPFAM" id="SSF48097">
    <property type="entry name" value="Regulator of G-protein signaling, RGS"/>
    <property type="match status" value="1"/>
</dbReference>
<evidence type="ECO:0000259" key="1">
    <source>
        <dbReference type="PROSITE" id="PS50132"/>
    </source>
</evidence>
<dbReference type="PANTHER" id="PTHR43735">
    <property type="entry name" value="APOPTOSIS-INDUCING FACTOR 1"/>
    <property type="match status" value="1"/>
</dbReference>
<proteinExistence type="predicted"/>
<dbReference type="SMART" id="SM00315">
    <property type="entry name" value="RGS"/>
    <property type="match status" value="1"/>
</dbReference>
<dbReference type="PROSITE" id="PS50132">
    <property type="entry name" value="RGS"/>
    <property type="match status" value="1"/>
</dbReference>
<gene>
    <name evidence="2" type="ORF">BC936DRAFT_137747</name>
</gene>
<dbReference type="PRINTS" id="PR00368">
    <property type="entry name" value="FADPNR"/>
</dbReference>
<dbReference type="OrthoDB" id="202203at2759"/>
<dbReference type="Gene3D" id="3.50.50.100">
    <property type="match status" value="1"/>
</dbReference>
<evidence type="ECO:0000313" key="3">
    <source>
        <dbReference type="Proteomes" id="UP000268093"/>
    </source>
</evidence>
<accession>A0A433DN14</accession>
<dbReference type="GO" id="GO:0004174">
    <property type="term" value="F:electron-transferring-flavoprotein dehydrogenase activity"/>
    <property type="evidence" value="ECO:0007669"/>
    <property type="project" value="TreeGrafter"/>
</dbReference>
<evidence type="ECO:0000313" key="2">
    <source>
        <dbReference type="EMBL" id="RUP52211.1"/>
    </source>
</evidence>
<dbReference type="Pfam" id="PF07992">
    <property type="entry name" value="Pyr_redox_2"/>
    <property type="match status" value="1"/>
</dbReference>
<keyword evidence="3" id="KW-1185">Reference proteome</keyword>
<dbReference type="GO" id="GO:0050660">
    <property type="term" value="F:flavin adenine dinucleotide binding"/>
    <property type="evidence" value="ECO:0007669"/>
    <property type="project" value="TreeGrafter"/>
</dbReference>
<reference evidence="2 3" key="1">
    <citation type="journal article" date="2018" name="New Phytol.">
        <title>Phylogenomics of Endogonaceae and evolution of mycorrhizas within Mucoromycota.</title>
        <authorList>
            <person name="Chang Y."/>
            <person name="Desiro A."/>
            <person name="Na H."/>
            <person name="Sandor L."/>
            <person name="Lipzen A."/>
            <person name="Clum A."/>
            <person name="Barry K."/>
            <person name="Grigoriev I.V."/>
            <person name="Martin F.M."/>
            <person name="Stajich J.E."/>
            <person name="Smith M.E."/>
            <person name="Bonito G."/>
            <person name="Spatafora J.W."/>
        </authorList>
    </citation>
    <scope>NUCLEOTIDE SEQUENCE [LARGE SCALE GENOMIC DNA]</scope>
    <source>
        <strain evidence="2 3">GMNB39</strain>
    </source>
</reference>
<sequence length="648" mass="72401">MQQTTSDTNMSDAASELSRAISELVDNPTYYDSYTISSRTISSAPSIVSMDSSDPSLSGQVQFRDLSLNEILSHATLLRTFESCLSHAFCQENLLFIEALYQIIKEPNREKITFALKRIWKTFFTFGAPLELNVTDRTKRVLVKELSRCTKTMDQCISKEEVERMFRDVEREVLQLLRAPVVDFNLILRNTPKHISFKQPASSAQKRIVIVGGGFTGFTVGSILDPMSRFHVTLIDTKDSFEYTPGTIRRFVNPSEASSLRVPHEAYIKNGEIVIGYADSVDGQAGYVTVDSHKIEYDYLVIATGASYLSELKSTDISSTYRTAFVQAEYEELVKAEKILIIGGGLVGCELASEISQADFPATCPQKKEITILESGSTLVQRASPKQQEEVHAYMDRLGVKVVTDERILDFDWAELSFTSVKGTIYRGYDKIFMATGNKAQTNLLSGPEWEEVLDNNGLVKVTPTLQLRKAGVDNIFVGGDITNVSEEKTAYSATLAGVCIARNICRMEKGKKPLRQGMAGLPAPPAEPLQGLIGKTKLSPFKRTFAWLYPEWAALKQFNERQFLKLIQGESFMTSMAVGKLPRKLGLVEKRNYHHYHHRAPHQAQSYDGIHDLPFERNVTGIEGVLVSQLDWLDESSSPSKAPSFIL</sequence>
<dbReference type="PANTHER" id="PTHR43735:SF6">
    <property type="entry name" value="FAD_NAD(P)-BINDING DOMAIN-CONTAINING PROTEIN"/>
    <property type="match status" value="1"/>
</dbReference>
<dbReference type="InterPro" id="IPR016137">
    <property type="entry name" value="RGS"/>
</dbReference>
<dbReference type="AlphaFoldDB" id="A0A433DN14"/>
<dbReference type="InterPro" id="IPR036188">
    <property type="entry name" value="FAD/NAD-bd_sf"/>
</dbReference>
<dbReference type="SUPFAM" id="SSF51905">
    <property type="entry name" value="FAD/NAD(P)-binding domain"/>
    <property type="match status" value="1"/>
</dbReference>
<comment type="caution">
    <text evidence="2">The sequence shown here is derived from an EMBL/GenBank/DDBJ whole genome shotgun (WGS) entry which is preliminary data.</text>
</comment>
<dbReference type="Proteomes" id="UP000268093">
    <property type="component" value="Unassembled WGS sequence"/>
</dbReference>
<dbReference type="EMBL" id="RBNI01000119">
    <property type="protein sequence ID" value="RUP52211.1"/>
    <property type="molecule type" value="Genomic_DNA"/>
</dbReference>
<feature type="domain" description="RGS" evidence="1">
    <location>
        <begin position="67"/>
        <end position="178"/>
    </location>
</feature>
<name>A0A433DN14_9FUNG</name>
<dbReference type="Pfam" id="PF00615">
    <property type="entry name" value="RGS"/>
    <property type="match status" value="1"/>
</dbReference>
<dbReference type="PRINTS" id="PR00469">
    <property type="entry name" value="PNDRDTASEII"/>
</dbReference>
<dbReference type="InterPro" id="IPR044926">
    <property type="entry name" value="RGS_subdomain_2"/>
</dbReference>
<organism evidence="2 3">
    <name type="scientific">Jimgerdemannia flammicorona</name>
    <dbReference type="NCBI Taxonomy" id="994334"/>
    <lineage>
        <taxon>Eukaryota</taxon>
        <taxon>Fungi</taxon>
        <taxon>Fungi incertae sedis</taxon>
        <taxon>Mucoromycota</taxon>
        <taxon>Mucoromycotina</taxon>
        <taxon>Endogonomycetes</taxon>
        <taxon>Endogonales</taxon>
        <taxon>Endogonaceae</taxon>
        <taxon>Jimgerdemannia</taxon>
    </lineage>
</organism>
<dbReference type="Gene3D" id="1.10.167.10">
    <property type="entry name" value="Regulator of G-protein Signalling 4, domain 2"/>
    <property type="match status" value="1"/>
</dbReference>
<protein>
    <recommendedName>
        <fullName evidence="1">RGS domain-containing protein</fullName>
    </recommendedName>
</protein>
<dbReference type="InterPro" id="IPR023753">
    <property type="entry name" value="FAD/NAD-binding_dom"/>
</dbReference>
<dbReference type="InterPro" id="IPR036305">
    <property type="entry name" value="RGS_sf"/>
</dbReference>
<dbReference type="GO" id="GO:0005737">
    <property type="term" value="C:cytoplasm"/>
    <property type="evidence" value="ECO:0007669"/>
    <property type="project" value="TreeGrafter"/>
</dbReference>